<protein>
    <submittedName>
        <fullName evidence="1">Uncharacterized protein</fullName>
    </submittedName>
</protein>
<accession>R3X3Z6</accession>
<dbReference type="HOGENOM" id="CLU_2751592_0_0_9"/>
<organism evidence="1 2">
    <name type="scientific">Enterococcus phoeniculicola ATCC BAA-412</name>
    <dbReference type="NCBI Taxonomy" id="1158610"/>
    <lineage>
        <taxon>Bacteria</taxon>
        <taxon>Bacillati</taxon>
        <taxon>Bacillota</taxon>
        <taxon>Bacilli</taxon>
        <taxon>Lactobacillales</taxon>
        <taxon>Enterococcaceae</taxon>
        <taxon>Enterococcus</taxon>
    </lineage>
</organism>
<comment type="caution">
    <text evidence="1">The sequence shown here is derived from an EMBL/GenBank/DDBJ whole genome shotgun (WGS) entry which is preliminary data.</text>
</comment>
<dbReference type="AlphaFoldDB" id="R3X3Z6"/>
<proteinExistence type="predicted"/>
<evidence type="ECO:0000313" key="1">
    <source>
        <dbReference type="EMBL" id="EOL48765.1"/>
    </source>
</evidence>
<keyword evidence="2" id="KW-1185">Reference proteome</keyword>
<gene>
    <name evidence="1" type="ORF">UC3_00316</name>
</gene>
<dbReference type="RefSeq" id="WP_010766991.1">
    <property type="nucleotide sequence ID" value="NZ_ASWE01000004.1"/>
</dbReference>
<reference evidence="1 2" key="1">
    <citation type="submission" date="2013-02" db="EMBL/GenBank/DDBJ databases">
        <title>The Genome Sequence of Enterococcus phoeniculicola BAA-412.</title>
        <authorList>
            <consortium name="The Broad Institute Genome Sequencing Platform"/>
            <consortium name="The Broad Institute Genome Sequencing Center for Infectious Disease"/>
            <person name="Earl A.M."/>
            <person name="Gilmore M.S."/>
            <person name="Lebreton F."/>
            <person name="Walker B."/>
            <person name="Young S.K."/>
            <person name="Zeng Q."/>
            <person name="Gargeya S."/>
            <person name="Fitzgerald M."/>
            <person name="Haas B."/>
            <person name="Abouelleil A."/>
            <person name="Alvarado L."/>
            <person name="Arachchi H.M."/>
            <person name="Berlin A.M."/>
            <person name="Chapman S.B."/>
            <person name="Dewar J."/>
            <person name="Goldberg J."/>
            <person name="Griggs A."/>
            <person name="Gujja S."/>
            <person name="Hansen M."/>
            <person name="Howarth C."/>
            <person name="Imamovic A."/>
            <person name="Larimer J."/>
            <person name="McCowan C."/>
            <person name="Murphy C."/>
            <person name="Neiman D."/>
            <person name="Pearson M."/>
            <person name="Priest M."/>
            <person name="Roberts A."/>
            <person name="Saif S."/>
            <person name="Shea T."/>
            <person name="Sisk P."/>
            <person name="Sykes S."/>
            <person name="Wortman J."/>
            <person name="Nusbaum C."/>
            <person name="Birren B."/>
        </authorList>
    </citation>
    <scope>NUCLEOTIDE SEQUENCE [LARGE SCALE GENOMIC DNA]</scope>
    <source>
        <strain evidence="1 2">ATCC BAA-412</strain>
    </source>
</reference>
<name>R3X3Z6_9ENTE</name>
<evidence type="ECO:0000313" key="2">
    <source>
        <dbReference type="Proteomes" id="UP000013785"/>
    </source>
</evidence>
<dbReference type="EMBL" id="AJAT01000007">
    <property type="protein sequence ID" value="EOL48765.1"/>
    <property type="molecule type" value="Genomic_DNA"/>
</dbReference>
<dbReference type="Proteomes" id="UP000013785">
    <property type="component" value="Unassembled WGS sequence"/>
</dbReference>
<dbReference type="PATRIC" id="fig|1158610.3.peg.290"/>
<sequence>MKQKKKEQLVSEVVDKIVKRKGTKVKAKTKTMKIKRKFDTKTQAKEYEAFLREKYTRPLLEELNRLLEEK</sequence>